<dbReference type="PANTHER" id="PTHR10344:SF4">
    <property type="entry name" value="UMP-CMP KINASE 2, MITOCHONDRIAL"/>
    <property type="match status" value="1"/>
</dbReference>
<dbReference type="SUPFAM" id="SSF52540">
    <property type="entry name" value="P-loop containing nucleoside triphosphate hydrolases"/>
    <property type="match status" value="1"/>
</dbReference>
<organism evidence="13 14">
    <name type="scientific">Allohahella marinimesophila</name>
    <dbReference type="NCBI Taxonomy" id="1054972"/>
    <lineage>
        <taxon>Bacteria</taxon>
        <taxon>Pseudomonadati</taxon>
        <taxon>Pseudomonadota</taxon>
        <taxon>Gammaproteobacteria</taxon>
        <taxon>Oceanospirillales</taxon>
        <taxon>Hahellaceae</taxon>
        <taxon>Allohahella</taxon>
    </lineage>
</organism>
<dbReference type="RefSeq" id="WP_344803595.1">
    <property type="nucleotide sequence ID" value="NZ_BAABBO010000001.1"/>
</dbReference>
<dbReference type="Pfam" id="PF02223">
    <property type="entry name" value="Thymidylate_kin"/>
    <property type="match status" value="1"/>
</dbReference>
<dbReference type="EC" id="2.7.4.9" evidence="2 11"/>
<comment type="similarity">
    <text evidence="1 11">Belongs to the thymidylate kinase family.</text>
</comment>
<accession>A0ABP7NPV6</accession>
<dbReference type="PANTHER" id="PTHR10344">
    <property type="entry name" value="THYMIDYLATE KINASE"/>
    <property type="match status" value="1"/>
</dbReference>
<keyword evidence="7 11" id="KW-0418">Kinase</keyword>
<keyword evidence="14" id="KW-1185">Reference proteome</keyword>
<evidence type="ECO:0000256" key="7">
    <source>
        <dbReference type="ARBA" id="ARBA00022777"/>
    </source>
</evidence>
<evidence type="ECO:0000256" key="10">
    <source>
        <dbReference type="ARBA" id="ARBA00048743"/>
    </source>
</evidence>
<comment type="caution">
    <text evidence="13">The sequence shown here is derived from an EMBL/GenBank/DDBJ whole genome shotgun (WGS) entry which is preliminary data.</text>
</comment>
<comment type="catalytic activity">
    <reaction evidence="10 11">
        <text>dTMP + ATP = dTDP + ADP</text>
        <dbReference type="Rhea" id="RHEA:13517"/>
        <dbReference type="ChEBI" id="CHEBI:30616"/>
        <dbReference type="ChEBI" id="CHEBI:58369"/>
        <dbReference type="ChEBI" id="CHEBI:63528"/>
        <dbReference type="ChEBI" id="CHEBI:456216"/>
        <dbReference type="EC" id="2.7.4.9"/>
    </reaction>
</comment>
<feature type="binding site" evidence="11">
    <location>
        <begin position="23"/>
        <end position="30"/>
    </location>
    <ligand>
        <name>ATP</name>
        <dbReference type="ChEBI" id="CHEBI:30616"/>
    </ligand>
</feature>
<evidence type="ECO:0000256" key="2">
    <source>
        <dbReference type="ARBA" id="ARBA00012980"/>
    </source>
</evidence>
<evidence type="ECO:0000313" key="14">
    <source>
        <dbReference type="Proteomes" id="UP001501337"/>
    </source>
</evidence>
<dbReference type="GO" id="GO:0016301">
    <property type="term" value="F:kinase activity"/>
    <property type="evidence" value="ECO:0007669"/>
    <property type="project" value="UniProtKB-KW"/>
</dbReference>
<evidence type="ECO:0000256" key="4">
    <source>
        <dbReference type="ARBA" id="ARBA00022679"/>
    </source>
</evidence>
<dbReference type="CDD" id="cd01672">
    <property type="entry name" value="TMPK"/>
    <property type="match status" value="1"/>
</dbReference>
<comment type="function">
    <text evidence="11">Phosphorylation of dTMP to form dTDP in both de novo and salvage pathways of dTTP synthesis.</text>
</comment>
<keyword evidence="5 11" id="KW-0545">Nucleotide biosynthesis</keyword>
<evidence type="ECO:0000256" key="6">
    <source>
        <dbReference type="ARBA" id="ARBA00022741"/>
    </source>
</evidence>
<sequence>MGLHDKTAFNAGGRKGLFVTIEGTEGAGKSTNQRFIAELLGTHGQVEQTREPGGTSLGEELRSLLLQVRPDTFRFSAMAELLMIFAARAQHVEEKILPALEAGVHVVSDRFTDATYAYQGAARGLDLAVIRQLEISCINDLQPDLTVFLKVDAATGLERVQARGARDRFEQEKISFFESVQQGYLRRAEQFPGRFIIIDANQSLAKVQSSIAEAIERVLGQS</sequence>
<feature type="domain" description="Thymidylate kinase-like" evidence="12">
    <location>
        <begin position="21"/>
        <end position="211"/>
    </location>
</feature>
<evidence type="ECO:0000256" key="3">
    <source>
        <dbReference type="ARBA" id="ARBA00017144"/>
    </source>
</evidence>
<dbReference type="NCBIfam" id="TIGR00041">
    <property type="entry name" value="DTMP_kinase"/>
    <property type="match status" value="1"/>
</dbReference>
<dbReference type="HAMAP" id="MF_00165">
    <property type="entry name" value="Thymidylate_kinase"/>
    <property type="match status" value="1"/>
</dbReference>
<keyword evidence="6 11" id="KW-0547">Nucleotide-binding</keyword>
<reference evidence="14" key="1">
    <citation type="journal article" date="2019" name="Int. J. Syst. Evol. Microbiol.">
        <title>The Global Catalogue of Microorganisms (GCM) 10K type strain sequencing project: providing services to taxonomists for standard genome sequencing and annotation.</title>
        <authorList>
            <consortium name="The Broad Institute Genomics Platform"/>
            <consortium name="The Broad Institute Genome Sequencing Center for Infectious Disease"/>
            <person name="Wu L."/>
            <person name="Ma J."/>
        </authorList>
    </citation>
    <scope>NUCLEOTIDE SEQUENCE [LARGE SCALE GENOMIC DNA]</scope>
    <source>
        <strain evidence="14">JCM 17555</strain>
    </source>
</reference>
<dbReference type="InterPro" id="IPR018094">
    <property type="entry name" value="Thymidylate_kinase"/>
</dbReference>
<evidence type="ECO:0000256" key="5">
    <source>
        <dbReference type="ARBA" id="ARBA00022727"/>
    </source>
</evidence>
<dbReference type="InterPro" id="IPR039430">
    <property type="entry name" value="Thymidylate_kin-like_dom"/>
</dbReference>
<keyword evidence="8 11" id="KW-0067">ATP-binding</keyword>
<proteinExistence type="inferred from homology"/>
<dbReference type="Gene3D" id="3.40.50.300">
    <property type="entry name" value="P-loop containing nucleotide triphosphate hydrolases"/>
    <property type="match status" value="1"/>
</dbReference>
<name>A0ABP7NPV6_9GAMM</name>
<dbReference type="Proteomes" id="UP001501337">
    <property type="component" value="Unassembled WGS sequence"/>
</dbReference>
<dbReference type="EMBL" id="BAABBO010000001">
    <property type="protein sequence ID" value="GAA3951702.1"/>
    <property type="molecule type" value="Genomic_DNA"/>
</dbReference>
<evidence type="ECO:0000256" key="1">
    <source>
        <dbReference type="ARBA" id="ARBA00009776"/>
    </source>
</evidence>
<evidence type="ECO:0000256" key="8">
    <source>
        <dbReference type="ARBA" id="ARBA00022840"/>
    </source>
</evidence>
<evidence type="ECO:0000256" key="9">
    <source>
        <dbReference type="ARBA" id="ARBA00029962"/>
    </source>
</evidence>
<dbReference type="InterPro" id="IPR027417">
    <property type="entry name" value="P-loop_NTPase"/>
</dbReference>
<keyword evidence="4 11" id="KW-0808">Transferase</keyword>
<evidence type="ECO:0000256" key="11">
    <source>
        <dbReference type="HAMAP-Rule" id="MF_00165"/>
    </source>
</evidence>
<gene>
    <name evidence="11 13" type="primary">tmk</name>
    <name evidence="13" type="ORF">GCM10022278_08490</name>
</gene>
<evidence type="ECO:0000313" key="13">
    <source>
        <dbReference type="EMBL" id="GAA3951702.1"/>
    </source>
</evidence>
<protein>
    <recommendedName>
        <fullName evidence="3 11">Thymidylate kinase</fullName>
        <ecNumber evidence="2 11">2.7.4.9</ecNumber>
    </recommendedName>
    <alternativeName>
        <fullName evidence="9 11">dTMP kinase</fullName>
    </alternativeName>
</protein>
<evidence type="ECO:0000259" key="12">
    <source>
        <dbReference type="Pfam" id="PF02223"/>
    </source>
</evidence>